<evidence type="ECO:0000256" key="2">
    <source>
        <dbReference type="SAM" id="Phobius"/>
    </source>
</evidence>
<feature type="compositionally biased region" description="Basic residues" evidence="1">
    <location>
        <begin position="183"/>
        <end position="195"/>
    </location>
</feature>
<dbReference type="Proteomes" id="UP001218188">
    <property type="component" value="Unassembled WGS sequence"/>
</dbReference>
<keyword evidence="4" id="KW-1185">Reference proteome</keyword>
<proteinExistence type="predicted"/>
<name>A0AAD6X0I0_9AGAR</name>
<reference evidence="3" key="1">
    <citation type="submission" date="2023-03" db="EMBL/GenBank/DDBJ databases">
        <title>Massive genome expansion in bonnet fungi (Mycena s.s.) driven by repeated elements and novel gene families across ecological guilds.</title>
        <authorList>
            <consortium name="Lawrence Berkeley National Laboratory"/>
            <person name="Harder C.B."/>
            <person name="Miyauchi S."/>
            <person name="Viragh M."/>
            <person name="Kuo A."/>
            <person name="Thoen E."/>
            <person name="Andreopoulos B."/>
            <person name="Lu D."/>
            <person name="Skrede I."/>
            <person name="Drula E."/>
            <person name="Henrissat B."/>
            <person name="Morin E."/>
            <person name="Kohler A."/>
            <person name="Barry K."/>
            <person name="LaButti K."/>
            <person name="Morin E."/>
            <person name="Salamov A."/>
            <person name="Lipzen A."/>
            <person name="Mereny Z."/>
            <person name="Hegedus B."/>
            <person name="Baldrian P."/>
            <person name="Stursova M."/>
            <person name="Weitz H."/>
            <person name="Taylor A."/>
            <person name="Grigoriev I.V."/>
            <person name="Nagy L.G."/>
            <person name="Martin F."/>
            <person name="Kauserud H."/>
        </authorList>
    </citation>
    <scope>NUCLEOTIDE SEQUENCE</scope>
    <source>
        <strain evidence="3">CBHHK200</strain>
    </source>
</reference>
<evidence type="ECO:0000313" key="4">
    <source>
        <dbReference type="Proteomes" id="UP001218188"/>
    </source>
</evidence>
<protein>
    <submittedName>
        <fullName evidence="3">Uncharacterized protein</fullName>
    </submittedName>
</protein>
<keyword evidence="2" id="KW-0812">Transmembrane</keyword>
<comment type="caution">
    <text evidence="3">The sequence shown here is derived from an EMBL/GenBank/DDBJ whole genome shotgun (WGS) entry which is preliminary data.</text>
</comment>
<organism evidence="3 4">
    <name type="scientific">Mycena alexandri</name>
    <dbReference type="NCBI Taxonomy" id="1745969"/>
    <lineage>
        <taxon>Eukaryota</taxon>
        <taxon>Fungi</taxon>
        <taxon>Dikarya</taxon>
        <taxon>Basidiomycota</taxon>
        <taxon>Agaricomycotina</taxon>
        <taxon>Agaricomycetes</taxon>
        <taxon>Agaricomycetidae</taxon>
        <taxon>Agaricales</taxon>
        <taxon>Marasmiineae</taxon>
        <taxon>Mycenaceae</taxon>
        <taxon>Mycena</taxon>
    </lineage>
</organism>
<feature type="region of interest" description="Disordered" evidence="1">
    <location>
        <begin position="177"/>
        <end position="199"/>
    </location>
</feature>
<feature type="transmembrane region" description="Helical" evidence="2">
    <location>
        <begin position="128"/>
        <end position="148"/>
    </location>
</feature>
<gene>
    <name evidence="3" type="ORF">C8F04DRAFT_1189181</name>
</gene>
<evidence type="ECO:0000256" key="1">
    <source>
        <dbReference type="SAM" id="MobiDB-lite"/>
    </source>
</evidence>
<keyword evidence="2" id="KW-1133">Transmembrane helix</keyword>
<sequence length="277" mass="31492">MWSKGLTQGELQIILEGDLLKKATSRDTVGRFRISGSYEKWYNYEVGETLTSKVIVGGDKWACRNHIVRNESKVKGAKFEPLFGLSTPDIRLWVYMASTVVYKPPSMQAMYLQAKRSKKGRKKGAQSGGFTVALFLALFASALLLYLVSFTATKFISSLLDPFYITELKREKRTGWKTEKMGKREKKKGVKKGGKRATVNDPIHSTRLRRIRPAWHRSERSRLCYWGPQHSLGLGFALWIEVIHAQLIAHQLEGIRHGPAPSQAMAMAMFFDLRKLP</sequence>
<dbReference type="EMBL" id="JARJCM010000119">
    <property type="protein sequence ID" value="KAJ7027789.1"/>
    <property type="molecule type" value="Genomic_DNA"/>
</dbReference>
<evidence type="ECO:0000313" key="3">
    <source>
        <dbReference type="EMBL" id="KAJ7027789.1"/>
    </source>
</evidence>
<dbReference type="AlphaFoldDB" id="A0AAD6X0I0"/>
<accession>A0AAD6X0I0</accession>
<keyword evidence="2" id="KW-0472">Membrane</keyword>